<dbReference type="PROSITE" id="PS51898">
    <property type="entry name" value="TYR_RECOMBINASE"/>
    <property type="match status" value="1"/>
</dbReference>
<proteinExistence type="predicted"/>
<gene>
    <name evidence="7" type="ORF">ATC1_13141</name>
</gene>
<evidence type="ECO:0000256" key="2">
    <source>
        <dbReference type="ARBA" id="ARBA00023125"/>
    </source>
</evidence>
<feature type="domain" description="Tyr recombinase" evidence="5">
    <location>
        <begin position="108"/>
        <end position="305"/>
    </location>
</feature>
<dbReference type="InterPro" id="IPR010998">
    <property type="entry name" value="Integrase_recombinase_N"/>
</dbReference>
<evidence type="ECO:0000313" key="7">
    <source>
        <dbReference type="EMBL" id="GAP40175.1"/>
    </source>
</evidence>
<dbReference type="InterPro" id="IPR002104">
    <property type="entry name" value="Integrase_catalytic"/>
</dbReference>
<name>A0A0S7BUZ3_9CHLR</name>
<evidence type="ECO:0000259" key="5">
    <source>
        <dbReference type="PROSITE" id="PS51898"/>
    </source>
</evidence>
<dbReference type="Gene3D" id="1.10.150.130">
    <property type="match status" value="1"/>
</dbReference>
<keyword evidence="1" id="KW-0229">DNA integration</keyword>
<dbReference type="Pfam" id="PF13495">
    <property type="entry name" value="Phage_int_SAM_4"/>
    <property type="match status" value="1"/>
</dbReference>
<dbReference type="Pfam" id="PF00589">
    <property type="entry name" value="Phage_integrase"/>
    <property type="match status" value="1"/>
</dbReference>
<keyword evidence="8" id="KW-1185">Reference proteome</keyword>
<keyword evidence="2 4" id="KW-0238">DNA-binding</keyword>
<organism evidence="7">
    <name type="scientific">Flexilinea flocculi</name>
    <dbReference type="NCBI Taxonomy" id="1678840"/>
    <lineage>
        <taxon>Bacteria</taxon>
        <taxon>Bacillati</taxon>
        <taxon>Chloroflexota</taxon>
        <taxon>Anaerolineae</taxon>
        <taxon>Anaerolineales</taxon>
        <taxon>Anaerolineaceae</taxon>
        <taxon>Flexilinea</taxon>
    </lineage>
</organism>
<dbReference type="InterPro" id="IPR011010">
    <property type="entry name" value="DNA_brk_join_enz"/>
</dbReference>
<evidence type="ECO:0000313" key="8">
    <source>
        <dbReference type="Proteomes" id="UP000053370"/>
    </source>
</evidence>
<sequence length="305" mass="34574">MNDQSTPKSRKLLDQIRDAIRLKHYSYSTEKTYVHWAKRYILFHNKRHPAEMGAAEIEAFLTHLAKDENMSASTQNQALNALLFLYRNVLQMDIAIPIHALRAKPCEYLPTVLSKDETIRVLSGMQGVHQLMAKLLYGCGLRLMECMRLRVKDIDFEQSQIIVREGKGEKDRATMLPASLVQSLKDQIGFVRKIHERDVAQGYGSVELPFALARKYPNADKEFPGNIFSHLIACQSIHAAVSCAAIIWIPAGFKGRSEQPQSWQKSINRLALTLSVTALLPICLRQVMISVQCRNCLGIKMSKPR</sequence>
<dbReference type="EMBL" id="DF968181">
    <property type="protein sequence ID" value="GAP40175.1"/>
    <property type="molecule type" value="Genomic_DNA"/>
</dbReference>
<protein>
    <submittedName>
        <fullName evidence="7">Integron integrase</fullName>
    </submittedName>
</protein>
<dbReference type="GO" id="GO:0006310">
    <property type="term" value="P:DNA recombination"/>
    <property type="evidence" value="ECO:0007669"/>
    <property type="project" value="UniProtKB-KW"/>
</dbReference>
<evidence type="ECO:0000256" key="4">
    <source>
        <dbReference type="PROSITE-ProRule" id="PRU01248"/>
    </source>
</evidence>
<dbReference type="InterPro" id="IPR004107">
    <property type="entry name" value="Integrase_SAM-like_N"/>
</dbReference>
<dbReference type="GO" id="GO:0015074">
    <property type="term" value="P:DNA integration"/>
    <property type="evidence" value="ECO:0007669"/>
    <property type="project" value="UniProtKB-KW"/>
</dbReference>
<reference evidence="7" key="1">
    <citation type="journal article" date="2015" name="Genome Announc.">
        <title>Draft Genome Sequence of Anaerolineae Strain TC1, a Novel Isolate from a Methanogenic Wastewater Treatment System.</title>
        <authorList>
            <person name="Matsuura N."/>
            <person name="Tourlousse D.M."/>
            <person name="Sun L."/>
            <person name="Toyonaga M."/>
            <person name="Kuroda K."/>
            <person name="Ohashi A."/>
            <person name="Cruz R."/>
            <person name="Yamaguchi T."/>
            <person name="Sekiguchi Y."/>
        </authorList>
    </citation>
    <scope>NUCLEOTIDE SEQUENCE [LARGE SCALE GENOMIC DNA]</scope>
    <source>
        <strain evidence="7">TC1</strain>
    </source>
</reference>
<dbReference type="STRING" id="1678840.ATC1_13141"/>
<dbReference type="PATRIC" id="fig|1678840.3.peg.1370"/>
<dbReference type="InterPro" id="IPR011946">
    <property type="entry name" value="Integrase_integron-type"/>
</dbReference>
<accession>A0A0S7BUZ3</accession>
<dbReference type="Proteomes" id="UP000053370">
    <property type="component" value="Unassembled WGS sequence"/>
</dbReference>
<dbReference type="PROSITE" id="PS51900">
    <property type="entry name" value="CB"/>
    <property type="match status" value="1"/>
</dbReference>
<dbReference type="OrthoDB" id="9801717at2"/>
<evidence type="ECO:0000256" key="3">
    <source>
        <dbReference type="ARBA" id="ARBA00023172"/>
    </source>
</evidence>
<keyword evidence="3" id="KW-0233">DNA recombination</keyword>
<feature type="domain" description="Core-binding (CB)" evidence="6">
    <location>
        <begin position="7"/>
        <end position="90"/>
    </location>
</feature>
<dbReference type="Gene3D" id="1.10.443.10">
    <property type="entry name" value="Intergrase catalytic core"/>
    <property type="match status" value="1"/>
</dbReference>
<dbReference type="AlphaFoldDB" id="A0A0S7BUZ3"/>
<dbReference type="InterPro" id="IPR044068">
    <property type="entry name" value="CB"/>
</dbReference>
<dbReference type="GO" id="GO:0003677">
    <property type="term" value="F:DNA binding"/>
    <property type="evidence" value="ECO:0007669"/>
    <property type="project" value="UniProtKB-UniRule"/>
</dbReference>
<dbReference type="SUPFAM" id="SSF56349">
    <property type="entry name" value="DNA breaking-rejoining enzymes"/>
    <property type="match status" value="1"/>
</dbReference>
<evidence type="ECO:0000256" key="1">
    <source>
        <dbReference type="ARBA" id="ARBA00022908"/>
    </source>
</evidence>
<dbReference type="NCBIfam" id="TIGR02249">
    <property type="entry name" value="integrase_gron"/>
    <property type="match status" value="1"/>
</dbReference>
<evidence type="ECO:0000259" key="6">
    <source>
        <dbReference type="PROSITE" id="PS51900"/>
    </source>
</evidence>
<dbReference type="InterPro" id="IPR013762">
    <property type="entry name" value="Integrase-like_cat_sf"/>
</dbReference>